<dbReference type="AlphaFoldDB" id="A0A5B7D3I9"/>
<name>A0A5B7D3I9_PORTR</name>
<feature type="transmembrane region" description="Helical" evidence="2">
    <location>
        <begin position="337"/>
        <end position="359"/>
    </location>
</feature>
<evidence type="ECO:0000256" key="2">
    <source>
        <dbReference type="SAM" id="Phobius"/>
    </source>
</evidence>
<feature type="region of interest" description="Disordered" evidence="1">
    <location>
        <begin position="170"/>
        <end position="221"/>
    </location>
</feature>
<dbReference type="EMBL" id="VSRR010000487">
    <property type="protein sequence ID" value="MPC16219.1"/>
    <property type="molecule type" value="Genomic_DNA"/>
</dbReference>
<feature type="compositionally biased region" description="Low complexity" evidence="1">
    <location>
        <begin position="196"/>
        <end position="205"/>
    </location>
</feature>
<keyword evidence="2" id="KW-0472">Membrane</keyword>
<evidence type="ECO:0000313" key="3">
    <source>
        <dbReference type="EMBL" id="MPC16219.1"/>
    </source>
</evidence>
<proteinExistence type="predicted"/>
<gene>
    <name evidence="3" type="ORF">E2C01_009039</name>
</gene>
<sequence length="410" mass="44423">MNIMARTHQLLVHNKELLEHIQALVLQVREMEMKMSGSGGVMPSTQLLPSPPEIKSQLLVTDASPGHSSQLAAALDLGGTASLLFHSSELPPTPSPSIAHHQFLFPTPSPPIHMASFPSDGLPSGLNQESSTVPHANETLARSVSVGPLIHPLPLWGGDANNAGEVTLAVPQQEPSMNSKLQGVPRPRLAQRPEECSSTPSLSSESDLKRDSSGQSSGESVTQAVAQLYALEPHRLAQVPEDAVTLGPYGPTPLGTPRNLNGPITRTASERVSRQETLAQLQRMAWARHTTKVVITASLKKVSQLVPLYIDIKNLDISRFQHTRTELNWPFNILSPYISTTLCTSLLAGMVTGVAWTNWRPMVFVQHRRFSFVNVSIELKQGITSSKSGSSTYTVVTLRANSQDSICTLN</sequence>
<reference evidence="3 4" key="1">
    <citation type="submission" date="2019-05" db="EMBL/GenBank/DDBJ databases">
        <title>Another draft genome of Portunus trituberculatus and its Hox gene families provides insights of decapod evolution.</title>
        <authorList>
            <person name="Jeong J.-H."/>
            <person name="Song I."/>
            <person name="Kim S."/>
            <person name="Choi T."/>
            <person name="Kim D."/>
            <person name="Ryu S."/>
            <person name="Kim W."/>
        </authorList>
    </citation>
    <scope>NUCLEOTIDE SEQUENCE [LARGE SCALE GENOMIC DNA]</scope>
    <source>
        <tissue evidence="3">Muscle</tissue>
    </source>
</reference>
<keyword evidence="2" id="KW-0812">Transmembrane</keyword>
<accession>A0A5B7D3I9</accession>
<dbReference type="OrthoDB" id="10030336at2759"/>
<organism evidence="3 4">
    <name type="scientific">Portunus trituberculatus</name>
    <name type="common">Swimming crab</name>
    <name type="synonym">Neptunus trituberculatus</name>
    <dbReference type="NCBI Taxonomy" id="210409"/>
    <lineage>
        <taxon>Eukaryota</taxon>
        <taxon>Metazoa</taxon>
        <taxon>Ecdysozoa</taxon>
        <taxon>Arthropoda</taxon>
        <taxon>Crustacea</taxon>
        <taxon>Multicrustacea</taxon>
        <taxon>Malacostraca</taxon>
        <taxon>Eumalacostraca</taxon>
        <taxon>Eucarida</taxon>
        <taxon>Decapoda</taxon>
        <taxon>Pleocyemata</taxon>
        <taxon>Brachyura</taxon>
        <taxon>Eubrachyura</taxon>
        <taxon>Portunoidea</taxon>
        <taxon>Portunidae</taxon>
        <taxon>Portuninae</taxon>
        <taxon>Portunus</taxon>
    </lineage>
</organism>
<feature type="region of interest" description="Disordered" evidence="1">
    <location>
        <begin position="111"/>
        <end position="133"/>
    </location>
</feature>
<keyword evidence="2" id="KW-1133">Transmembrane helix</keyword>
<keyword evidence="4" id="KW-1185">Reference proteome</keyword>
<dbReference type="Proteomes" id="UP000324222">
    <property type="component" value="Unassembled WGS sequence"/>
</dbReference>
<comment type="caution">
    <text evidence="3">The sequence shown here is derived from an EMBL/GenBank/DDBJ whole genome shotgun (WGS) entry which is preliminary data.</text>
</comment>
<evidence type="ECO:0000313" key="4">
    <source>
        <dbReference type="Proteomes" id="UP000324222"/>
    </source>
</evidence>
<protein>
    <submittedName>
        <fullName evidence="3">Uncharacterized protein</fullName>
    </submittedName>
</protein>
<evidence type="ECO:0000256" key="1">
    <source>
        <dbReference type="SAM" id="MobiDB-lite"/>
    </source>
</evidence>